<gene>
    <name evidence="2" type="ORF">MNBD_ACTINO02-956</name>
</gene>
<evidence type="ECO:0000313" key="2">
    <source>
        <dbReference type="EMBL" id="VAW00741.1"/>
    </source>
</evidence>
<feature type="transmembrane region" description="Helical" evidence="1">
    <location>
        <begin position="68"/>
        <end position="89"/>
    </location>
</feature>
<accession>A0A3B0S3Z7</accession>
<organism evidence="2">
    <name type="scientific">hydrothermal vent metagenome</name>
    <dbReference type="NCBI Taxonomy" id="652676"/>
    <lineage>
        <taxon>unclassified sequences</taxon>
        <taxon>metagenomes</taxon>
        <taxon>ecological metagenomes</taxon>
    </lineage>
</organism>
<keyword evidence="1" id="KW-0472">Membrane</keyword>
<reference evidence="2" key="1">
    <citation type="submission" date="2018-06" db="EMBL/GenBank/DDBJ databases">
        <authorList>
            <person name="Zhirakovskaya E."/>
        </authorList>
    </citation>
    <scope>NUCLEOTIDE SEQUENCE</scope>
</reference>
<keyword evidence="1" id="KW-0812">Transmembrane</keyword>
<dbReference type="AlphaFoldDB" id="A0A3B0S3Z7"/>
<dbReference type="EMBL" id="UOEK01000193">
    <property type="protein sequence ID" value="VAW00741.1"/>
    <property type="molecule type" value="Genomic_DNA"/>
</dbReference>
<feature type="transmembrane region" description="Helical" evidence="1">
    <location>
        <begin position="43"/>
        <end position="61"/>
    </location>
</feature>
<feature type="transmembrane region" description="Helical" evidence="1">
    <location>
        <begin position="124"/>
        <end position="157"/>
    </location>
</feature>
<protein>
    <submittedName>
        <fullName evidence="2">Uncharacterized protein</fullName>
    </submittedName>
</protein>
<feature type="transmembrane region" description="Helical" evidence="1">
    <location>
        <begin position="95"/>
        <end position="112"/>
    </location>
</feature>
<feature type="transmembrane region" description="Helical" evidence="1">
    <location>
        <begin position="15"/>
        <end position="37"/>
    </location>
</feature>
<evidence type="ECO:0000256" key="1">
    <source>
        <dbReference type="SAM" id="Phobius"/>
    </source>
</evidence>
<proteinExistence type="predicted"/>
<keyword evidence="1" id="KW-1133">Transmembrane helix</keyword>
<name>A0A3B0S3Z7_9ZZZZ</name>
<sequence length="173" mass="17810">MTLSEEVAPPSRWRALAVAIGVTVVLAQLGLMGGLFALSIGRWALAIGASLAGVAVLAFMSRSGPRRAIVIAFALFGVTLAVMIGLTLIGIPIGIPAAFTLATGVAASYALRFRSIETMQRRTAWVIGAFTVAFAISLFTPTSVAVVMSAPLAFIAVGMADMKTQPEQASDAG</sequence>